<evidence type="ECO:0000313" key="2">
    <source>
        <dbReference type="EMBL" id="TCP46830.1"/>
    </source>
</evidence>
<proteinExistence type="predicted"/>
<keyword evidence="3" id="KW-1185">Reference proteome</keyword>
<feature type="region of interest" description="Disordered" evidence="1">
    <location>
        <begin position="400"/>
        <end position="436"/>
    </location>
</feature>
<protein>
    <recommendedName>
        <fullName evidence="4">Type VII secretion system (Wss) protein ESAT-6</fullName>
    </recommendedName>
</protein>
<gene>
    <name evidence="2" type="ORF">EV191_113107</name>
</gene>
<name>A0A4R2QCS8_9PSEU</name>
<evidence type="ECO:0000256" key="1">
    <source>
        <dbReference type="SAM" id="MobiDB-lite"/>
    </source>
</evidence>
<evidence type="ECO:0000313" key="3">
    <source>
        <dbReference type="Proteomes" id="UP000294911"/>
    </source>
</evidence>
<comment type="caution">
    <text evidence="2">The sequence shown here is derived from an EMBL/GenBank/DDBJ whole genome shotgun (WGS) entry which is preliminary data.</text>
</comment>
<organism evidence="2 3">
    <name type="scientific">Tamaricihabitans halophyticus</name>
    <dbReference type="NCBI Taxonomy" id="1262583"/>
    <lineage>
        <taxon>Bacteria</taxon>
        <taxon>Bacillati</taxon>
        <taxon>Actinomycetota</taxon>
        <taxon>Actinomycetes</taxon>
        <taxon>Pseudonocardiales</taxon>
        <taxon>Pseudonocardiaceae</taxon>
        <taxon>Tamaricihabitans</taxon>
    </lineage>
</organism>
<reference evidence="2 3" key="1">
    <citation type="submission" date="2019-03" db="EMBL/GenBank/DDBJ databases">
        <title>Genomic Encyclopedia of Type Strains, Phase IV (KMG-IV): sequencing the most valuable type-strain genomes for metagenomic binning, comparative biology and taxonomic classification.</title>
        <authorList>
            <person name="Goeker M."/>
        </authorList>
    </citation>
    <scope>NUCLEOTIDE SEQUENCE [LARGE SCALE GENOMIC DNA]</scope>
    <source>
        <strain evidence="2 3">DSM 45765</strain>
    </source>
</reference>
<feature type="compositionally biased region" description="Basic and acidic residues" evidence="1">
    <location>
        <begin position="371"/>
        <end position="383"/>
    </location>
</feature>
<sequence>MSAEQQLTELETRLFSEGSTGAGSAATIMDLAEDGLRFFARFGPLYARHTGTPFDYQHGIAEPAAKYREIAFDKLRTDAETLRAARTELGEAGTEVAHTAEDLFGVWHGAAANQAAHRLAGLMSANTDAGARIDQLTSTIEAVVNTAEQAIIRNARTVRALALEDIAGLSADQVATLVDRASSDAPPTDAELIELAKLAGLQINPRACRTDPELVGQLDADIQDWLSNVFAPIFEARLDAFHAASDATEQQLRNTWDELRTALNEFRPDGAEPSQSPAGHGGPEVAPAPGDTNPAEASPAGQPGAGHGAPGTPTMGSPATGVPNPGTLSTGAMAPAALGGNAGGSPGSEPRSRGAYRCRADGSDGYAPSTVDRDAGHARRREPAGGFRALPAGWRRWRPRRRWRRRASTERDADRRTMAGCRRGRAAKPGPARACD</sequence>
<dbReference type="AlphaFoldDB" id="A0A4R2QCS8"/>
<evidence type="ECO:0008006" key="4">
    <source>
        <dbReference type="Google" id="ProtNLM"/>
    </source>
</evidence>
<accession>A0A4R2QCS8</accession>
<dbReference type="EMBL" id="SLXQ01000013">
    <property type="protein sequence ID" value="TCP46830.1"/>
    <property type="molecule type" value="Genomic_DNA"/>
</dbReference>
<feature type="region of interest" description="Disordered" evidence="1">
    <location>
        <begin position="267"/>
        <end position="387"/>
    </location>
</feature>
<feature type="compositionally biased region" description="Low complexity" evidence="1">
    <location>
        <begin position="427"/>
        <end position="436"/>
    </location>
</feature>
<dbReference type="Proteomes" id="UP000294911">
    <property type="component" value="Unassembled WGS sequence"/>
</dbReference>
<feature type="compositionally biased region" description="Basic and acidic residues" evidence="1">
    <location>
        <begin position="407"/>
        <end position="417"/>
    </location>
</feature>